<dbReference type="Proteomes" id="UP000186817">
    <property type="component" value="Unassembled WGS sequence"/>
</dbReference>
<feature type="non-terminal residue" evidence="2">
    <location>
        <position position="699"/>
    </location>
</feature>
<evidence type="ECO:0000313" key="2">
    <source>
        <dbReference type="EMBL" id="OLP87106.1"/>
    </source>
</evidence>
<organism evidence="2 3">
    <name type="scientific">Symbiodinium microadriaticum</name>
    <name type="common">Dinoflagellate</name>
    <name type="synonym">Zooxanthella microadriatica</name>
    <dbReference type="NCBI Taxonomy" id="2951"/>
    <lineage>
        <taxon>Eukaryota</taxon>
        <taxon>Sar</taxon>
        <taxon>Alveolata</taxon>
        <taxon>Dinophyceae</taxon>
        <taxon>Suessiales</taxon>
        <taxon>Symbiodiniaceae</taxon>
        <taxon>Symbiodinium</taxon>
    </lineage>
</organism>
<dbReference type="InterPro" id="IPR027417">
    <property type="entry name" value="P-loop_NTPase"/>
</dbReference>
<name>A0A1Q9CW07_SYMMI</name>
<dbReference type="Gene3D" id="3.40.50.300">
    <property type="entry name" value="P-loop containing nucleotide triphosphate hydrolases"/>
    <property type="match status" value="1"/>
</dbReference>
<dbReference type="InterPro" id="IPR052085">
    <property type="entry name" value="WD-SAM-U-box"/>
</dbReference>
<dbReference type="InterPro" id="IPR003613">
    <property type="entry name" value="Ubox_domain"/>
</dbReference>
<dbReference type="GO" id="GO:0016567">
    <property type="term" value="P:protein ubiquitination"/>
    <property type="evidence" value="ECO:0007669"/>
    <property type="project" value="InterPro"/>
</dbReference>
<dbReference type="GO" id="GO:0004842">
    <property type="term" value="F:ubiquitin-protein transferase activity"/>
    <property type="evidence" value="ECO:0007669"/>
    <property type="project" value="InterPro"/>
</dbReference>
<evidence type="ECO:0000259" key="1">
    <source>
        <dbReference type="SMART" id="SM00504"/>
    </source>
</evidence>
<proteinExistence type="predicted"/>
<accession>A0A1Q9CW07</accession>
<feature type="domain" description="U-box" evidence="1">
    <location>
        <begin position="22"/>
        <end position="85"/>
    </location>
</feature>
<dbReference type="AlphaFoldDB" id="A0A1Q9CW07"/>
<dbReference type="EMBL" id="LSRX01000879">
    <property type="protein sequence ID" value="OLP87106.1"/>
    <property type="molecule type" value="Genomic_DNA"/>
</dbReference>
<dbReference type="InterPro" id="IPR013083">
    <property type="entry name" value="Znf_RING/FYVE/PHD"/>
</dbReference>
<dbReference type="PANTHER" id="PTHR46573">
    <property type="entry name" value="WD REPEAT, SAM AND U-BOX DOMAIN-CONTAINING PROTEIN 1"/>
    <property type="match status" value="1"/>
</dbReference>
<dbReference type="OrthoDB" id="413642at2759"/>
<evidence type="ECO:0000313" key="3">
    <source>
        <dbReference type="Proteomes" id="UP000186817"/>
    </source>
</evidence>
<reference evidence="2 3" key="1">
    <citation type="submission" date="2016-02" db="EMBL/GenBank/DDBJ databases">
        <title>Genome analysis of coral dinoflagellate symbionts highlights evolutionary adaptations to a symbiotic lifestyle.</title>
        <authorList>
            <person name="Aranda M."/>
            <person name="Li Y."/>
            <person name="Liew Y.J."/>
            <person name="Baumgarten S."/>
            <person name="Simakov O."/>
            <person name="Wilson M."/>
            <person name="Piel J."/>
            <person name="Ashoor H."/>
            <person name="Bougouffa S."/>
            <person name="Bajic V.B."/>
            <person name="Ryu T."/>
            <person name="Ravasi T."/>
            <person name="Bayer T."/>
            <person name="Micklem G."/>
            <person name="Kim H."/>
            <person name="Bhak J."/>
            <person name="Lajeunesse T.C."/>
            <person name="Voolstra C.R."/>
        </authorList>
    </citation>
    <scope>NUCLEOTIDE SEQUENCE [LARGE SCALE GENOMIC DNA]</scope>
    <source>
        <strain evidence="2 3">CCMP2467</strain>
    </source>
</reference>
<keyword evidence="3" id="KW-1185">Reference proteome</keyword>
<dbReference type="Pfam" id="PF04564">
    <property type="entry name" value="U-box"/>
    <property type="match status" value="1"/>
</dbReference>
<dbReference type="CDD" id="cd16655">
    <property type="entry name" value="RING-Ubox_WDSUB1-like"/>
    <property type="match status" value="1"/>
</dbReference>
<dbReference type="PANTHER" id="PTHR46573:SF1">
    <property type="entry name" value="WD REPEAT, SAM AND U-BOX DOMAIN-CONTAINING PROTEIN 1"/>
    <property type="match status" value="1"/>
</dbReference>
<dbReference type="SUPFAM" id="SSF57850">
    <property type="entry name" value="RING/U-box"/>
    <property type="match status" value="1"/>
</dbReference>
<comment type="caution">
    <text evidence="2">The sequence shown here is derived from an EMBL/GenBank/DDBJ whole genome shotgun (WGS) entry which is preliminary data.</text>
</comment>
<gene>
    <name evidence="2" type="primary">PUB34</name>
    <name evidence="2" type="ORF">AK812_SmicGene31699</name>
</gene>
<dbReference type="SMART" id="SM00504">
    <property type="entry name" value="Ubox"/>
    <property type="match status" value="1"/>
</dbReference>
<sequence length="699" mass="78878">MEASQVQEFWQKVALQHPEMADFLCPLGGQLMEDPVTALDGFNYERGAIRLWLETHEVSPQTAQPMAADLRPNEKLRLQLVIGGANSPTSPVDLLWDAHGLRAEYKTERWTGAATYRERLVVRPSWDDDGSKFEMLVVNPRLVNIQGHPFRKLDALRELLATDRRTMCTRLAIHMRLRRSPDESSVTLAVYKEPIPQENGWLWVQKESKGQCGDSGVVFEKILVLEVPSIDLVDLPGLAFGNSHKASDKAESVTRILDKHLQEDVHNMPMLVVEAHKLPNTSPAVHYIMEKQLQDLGGIRMKCWIASMQGPEKQGEERAKEFATHNFERENAFFANISELQDLQEKGHAGIPCLVEKLHKEYLNHLHLSWKWDAFYKLEAKLDRLQFDLSMLGVVSEEQKQQLASAEALYQSFVADVLQKGLFERISHALLQFQGEGYMCEGYKQQSAIDRACAEIRKITDEALKAVSSQLVEPLREILQTESKVTHAPESLRLEPLQTFAEGKRWKSMQQTLKDQPIIQLSSYASYTDAIMQRCETWRQQLCLPTVSIEEKLHADAIQQLRGKSDELLKRLADLDAPSKVVMYCKAADLATAVYARSLASRETPQLSAAESSFATSPRKISWRICIPVTGPAGLPVGEEKAETRSQVDSCVLGCLTAEREKVLEARTGIRDALSIDDQEFTEIQQKYEVGSSSGEDTQ</sequence>
<dbReference type="Gene3D" id="3.30.40.10">
    <property type="entry name" value="Zinc/RING finger domain, C3HC4 (zinc finger)"/>
    <property type="match status" value="1"/>
</dbReference>
<protein>
    <submittedName>
        <fullName evidence="2">U-box domain-containing protein 34</fullName>
    </submittedName>
</protein>